<evidence type="ECO:0000313" key="2">
    <source>
        <dbReference type="EMBL" id="MDX6806942.1"/>
    </source>
</evidence>
<dbReference type="PROSITE" id="PS51318">
    <property type="entry name" value="TAT"/>
    <property type="match status" value="1"/>
</dbReference>
<gene>
    <name evidence="2" type="ORF">SCD90_12785</name>
</gene>
<name>A0ABU4RQ41_9HYPH</name>
<organism evidence="2 3">
    <name type="scientific">Terrihabitans rhizophilus</name>
    <dbReference type="NCBI Taxonomy" id="3092662"/>
    <lineage>
        <taxon>Bacteria</taxon>
        <taxon>Pseudomonadati</taxon>
        <taxon>Pseudomonadota</taxon>
        <taxon>Alphaproteobacteria</taxon>
        <taxon>Hyphomicrobiales</taxon>
        <taxon>Terrihabitans</taxon>
    </lineage>
</organism>
<dbReference type="PANTHER" id="PTHR30535">
    <property type="entry name" value="VITAMIN B12-BINDING PROTEIN"/>
    <property type="match status" value="1"/>
</dbReference>
<dbReference type="Proteomes" id="UP001274321">
    <property type="component" value="Unassembled WGS sequence"/>
</dbReference>
<dbReference type="RefSeq" id="WP_319845068.1">
    <property type="nucleotide sequence ID" value="NZ_JAXAFJ010000008.1"/>
</dbReference>
<dbReference type="Gene3D" id="3.40.50.1980">
    <property type="entry name" value="Nitrogenase molybdenum iron protein domain"/>
    <property type="match status" value="2"/>
</dbReference>
<dbReference type="InterPro" id="IPR050902">
    <property type="entry name" value="ABC_Transporter_SBP"/>
</dbReference>
<sequence length="362" mass="38086">MTGRKGLSRRDALALLGGAAASAFTASAGAAETPRLLLGDGHLLLALALVHPDPVSLLAGWQGDLALHSPQILDIYAERFPALRDVPRVGRASADTFSAELAIASGAELAIVGGCYGPGPQSTALIDRLQGAGMKVVFVDFFRDPLKNTADSMRRIGAVLGGDAVRKAEDFASFHEGRLRRISERLKTVGHRPSVMLQSMAGATGWTCCWVTGSAGLGRFVEFAGGTNIGAGLLRDLPWVQASKEYVLSHPIDLFVATGGPHLRGKAGLVAGPGVGDEEARATLKQAVAASGVAEIQAIQNGRVFGFWHLFHATPINIVALEALARWIHPDLFADLDPEATLAEINARFLAVPLPGRFTIAL</sequence>
<dbReference type="InterPro" id="IPR006311">
    <property type="entry name" value="TAT_signal"/>
</dbReference>
<dbReference type="EMBL" id="JAXAFJ010000008">
    <property type="protein sequence ID" value="MDX6806942.1"/>
    <property type="molecule type" value="Genomic_DNA"/>
</dbReference>
<keyword evidence="1" id="KW-0732">Signal</keyword>
<evidence type="ECO:0000256" key="1">
    <source>
        <dbReference type="SAM" id="SignalP"/>
    </source>
</evidence>
<proteinExistence type="predicted"/>
<feature type="chain" id="PRO_5047140853" evidence="1">
    <location>
        <begin position="31"/>
        <end position="362"/>
    </location>
</feature>
<protein>
    <submittedName>
        <fullName evidence="2">ABC transporter substrate-binding protein</fullName>
    </submittedName>
</protein>
<dbReference type="PANTHER" id="PTHR30535:SF34">
    <property type="entry name" value="MOLYBDATE-BINDING PROTEIN MOLA"/>
    <property type="match status" value="1"/>
</dbReference>
<feature type="signal peptide" evidence="1">
    <location>
        <begin position="1"/>
        <end position="30"/>
    </location>
</feature>
<comment type="caution">
    <text evidence="2">The sequence shown here is derived from an EMBL/GenBank/DDBJ whole genome shotgun (WGS) entry which is preliminary data.</text>
</comment>
<keyword evidence="3" id="KW-1185">Reference proteome</keyword>
<evidence type="ECO:0000313" key="3">
    <source>
        <dbReference type="Proteomes" id="UP001274321"/>
    </source>
</evidence>
<accession>A0ABU4RQ41</accession>
<dbReference type="SUPFAM" id="SSF53807">
    <property type="entry name" value="Helical backbone' metal receptor"/>
    <property type="match status" value="1"/>
</dbReference>
<reference evidence="2 3" key="1">
    <citation type="submission" date="2023-11" db="EMBL/GenBank/DDBJ databases">
        <authorList>
            <person name="Bao R."/>
        </authorList>
    </citation>
    <scope>NUCLEOTIDE SEQUENCE [LARGE SCALE GENOMIC DNA]</scope>
    <source>
        <strain evidence="2 3">PJ23</strain>
    </source>
</reference>